<dbReference type="GO" id="GO:0003743">
    <property type="term" value="F:translation initiation factor activity"/>
    <property type="evidence" value="ECO:0007669"/>
    <property type="project" value="UniProtKB-UniRule"/>
</dbReference>
<comment type="subcellular location">
    <subcellularLocation>
        <location evidence="1 10 12">Cytoplasm</location>
    </subcellularLocation>
</comment>
<dbReference type="FunFam" id="3.40.50.10050:FF:000001">
    <property type="entry name" value="Translation initiation factor IF-2"/>
    <property type="match status" value="1"/>
</dbReference>
<dbReference type="NCBIfam" id="TIGR00231">
    <property type="entry name" value="small_GTP"/>
    <property type="match status" value="1"/>
</dbReference>
<dbReference type="Pfam" id="PF03144">
    <property type="entry name" value="GTP_EFTU_D2"/>
    <property type="match status" value="1"/>
</dbReference>
<dbReference type="FunFam" id="2.40.30.10:FF:000054">
    <property type="entry name" value="Translation initiation factor IF-2"/>
    <property type="match status" value="1"/>
</dbReference>
<feature type="binding site" evidence="10">
    <location>
        <begin position="540"/>
        <end position="543"/>
    </location>
    <ligand>
        <name>GTP</name>
        <dbReference type="ChEBI" id="CHEBI:37565"/>
    </ligand>
</feature>
<keyword evidence="7 10" id="KW-0648">Protein biosynthesis</keyword>
<evidence type="ECO:0000313" key="15">
    <source>
        <dbReference type="EMBL" id="PKZ29882.1"/>
    </source>
</evidence>
<dbReference type="Pfam" id="PF04760">
    <property type="entry name" value="IF2_N"/>
    <property type="match status" value="2"/>
</dbReference>
<feature type="binding site" evidence="10">
    <location>
        <begin position="440"/>
        <end position="447"/>
    </location>
    <ligand>
        <name>GTP</name>
        <dbReference type="ChEBI" id="CHEBI:37565"/>
    </ligand>
</feature>
<comment type="function">
    <text evidence="9 10 11">One of the essential components for the initiation of protein synthesis. Protects formylmethionyl-tRNA from spontaneous hydrolysis and promotes its binding to the 30S ribosomal subunits. Also involved in the hydrolysis of GTP during the formation of the 70S ribosomal complex.</text>
</comment>
<dbReference type="Gene3D" id="3.40.50.300">
    <property type="entry name" value="P-loop containing nucleotide triphosphate hydrolases"/>
    <property type="match status" value="1"/>
</dbReference>
<dbReference type="InterPro" id="IPR009000">
    <property type="entry name" value="Transl_B-barrel_sf"/>
</dbReference>
<dbReference type="InterPro" id="IPR044145">
    <property type="entry name" value="IF2_II"/>
</dbReference>
<dbReference type="InterPro" id="IPR005225">
    <property type="entry name" value="Small_GTP-bd"/>
</dbReference>
<reference evidence="15 16" key="1">
    <citation type="submission" date="2017-12" db="EMBL/GenBank/DDBJ databases">
        <title>Phylogenetic diversity of female urinary microbiome.</title>
        <authorList>
            <person name="Thomas-White K."/>
            <person name="Wolfe A.J."/>
        </authorList>
    </citation>
    <scope>NUCLEOTIDE SEQUENCE [LARGE SCALE GENOMIC DNA]</scope>
    <source>
        <strain evidence="15 16">UMB0112</strain>
    </source>
</reference>
<evidence type="ECO:0000256" key="9">
    <source>
        <dbReference type="ARBA" id="ARBA00025162"/>
    </source>
</evidence>
<name>A0A2I1NBZ7_9BACT</name>
<dbReference type="GO" id="GO:0003924">
    <property type="term" value="F:GTPase activity"/>
    <property type="evidence" value="ECO:0007669"/>
    <property type="project" value="UniProtKB-UniRule"/>
</dbReference>
<dbReference type="CDD" id="cd01887">
    <property type="entry name" value="IF2_eIF5B"/>
    <property type="match status" value="1"/>
</dbReference>
<dbReference type="CDD" id="cd03692">
    <property type="entry name" value="mtIF2_IVc"/>
    <property type="match status" value="1"/>
</dbReference>
<dbReference type="EMBL" id="PKHU01000001">
    <property type="protein sequence ID" value="PKZ29882.1"/>
    <property type="molecule type" value="Genomic_DNA"/>
</dbReference>
<feature type="domain" description="Tr-type G" evidence="14">
    <location>
        <begin position="431"/>
        <end position="598"/>
    </location>
</feature>
<feature type="region of interest" description="G-domain" evidence="10">
    <location>
        <begin position="434"/>
        <end position="582"/>
    </location>
</feature>
<dbReference type="RefSeq" id="WP_101636380.1">
    <property type="nucleotide sequence ID" value="NZ_PKHU01000001.1"/>
</dbReference>
<dbReference type="HAMAP" id="MF_00100_B">
    <property type="entry name" value="IF_2_B"/>
    <property type="match status" value="1"/>
</dbReference>
<dbReference type="GO" id="GO:0005829">
    <property type="term" value="C:cytosol"/>
    <property type="evidence" value="ECO:0007669"/>
    <property type="project" value="TreeGrafter"/>
</dbReference>
<feature type="region of interest" description="Disordered" evidence="13">
    <location>
        <begin position="319"/>
        <end position="339"/>
    </location>
</feature>
<evidence type="ECO:0000259" key="14">
    <source>
        <dbReference type="PROSITE" id="PS51722"/>
    </source>
</evidence>
<evidence type="ECO:0000256" key="4">
    <source>
        <dbReference type="ARBA" id="ARBA00022490"/>
    </source>
</evidence>
<dbReference type="Gene3D" id="1.10.10.2480">
    <property type="match status" value="1"/>
</dbReference>
<feature type="compositionally biased region" description="Basic residues" evidence="13">
    <location>
        <begin position="329"/>
        <end position="338"/>
    </location>
</feature>
<keyword evidence="4 10" id="KW-0963">Cytoplasm</keyword>
<dbReference type="InterPro" id="IPR053905">
    <property type="entry name" value="EF-G-like_DII"/>
</dbReference>
<organism evidence="15 16">
    <name type="scientific">Campylobacter ureolyticus</name>
    <dbReference type="NCBI Taxonomy" id="827"/>
    <lineage>
        <taxon>Bacteria</taxon>
        <taxon>Pseudomonadati</taxon>
        <taxon>Campylobacterota</taxon>
        <taxon>Epsilonproteobacteria</taxon>
        <taxon>Campylobacterales</taxon>
        <taxon>Campylobacteraceae</taxon>
        <taxon>Campylobacter</taxon>
    </lineage>
</organism>
<dbReference type="PROSITE" id="PS51722">
    <property type="entry name" value="G_TR_2"/>
    <property type="match status" value="1"/>
</dbReference>
<dbReference type="AlphaFoldDB" id="A0A2I1NBZ7"/>
<dbReference type="InterPro" id="IPR027417">
    <property type="entry name" value="P-loop_NTPase"/>
</dbReference>
<evidence type="ECO:0000256" key="2">
    <source>
        <dbReference type="ARBA" id="ARBA00007733"/>
    </source>
</evidence>
<dbReference type="InterPro" id="IPR023115">
    <property type="entry name" value="TIF_IF2_dom3"/>
</dbReference>
<evidence type="ECO:0000256" key="3">
    <source>
        <dbReference type="ARBA" id="ARBA00020675"/>
    </source>
</evidence>
<dbReference type="Gene3D" id="2.40.30.10">
    <property type="entry name" value="Translation factors"/>
    <property type="match status" value="2"/>
</dbReference>
<dbReference type="NCBIfam" id="TIGR00487">
    <property type="entry name" value="IF-2"/>
    <property type="match status" value="1"/>
</dbReference>
<dbReference type="Pfam" id="PF11987">
    <property type="entry name" value="IF-2"/>
    <property type="match status" value="1"/>
</dbReference>
<feature type="region of interest" description="Disordered" evidence="13">
    <location>
        <begin position="241"/>
        <end position="264"/>
    </location>
</feature>
<feature type="compositionally biased region" description="Basic and acidic residues" evidence="13">
    <location>
        <begin position="89"/>
        <end position="133"/>
    </location>
</feature>
<evidence type="ECO:0000256" key="5">
    <source>
        <dbReference type="ARBA" id="ARBA00022540"/>
    </source>
</evidence>
<feature type="binding site" evidence="10">
    <location>
        <begin position="486"/>
        <end position="490"/>
    </location>
    <ligand>
        <name>GTP</name>
        <dbReference type="ChEBI" id="CHEBI:37565"/>
    </ligand>
</feature>
<evidence type="ECO:0000256" key="8">
    <source>
        <dbReference type="ARBA" id="ARBA00023134"/>
    </source>
</evidence>
<dbReference type="Pfam" id="PF00009">
    <property type="entry name" value="GTP_EFTU"/>
    <property type="match status" value="1"/>
</dbReference>
<dbReference type="SUPFAM" id="SSF50447">
    <property type="entry name" value="Translation proteins"/>
    <property type="match status" value="2"/>
</dbReference>
<feature type="region of interest" description="Disordered" evidence="13">
    <location>
        <begin position="61"/>
        <end position="133"/>
    </location>
</feature>
<dbReference type="InterPro" id="IPR000178">
    <property type="entry name" value="TF_IF2_bacterial-like"/>
</dbReference>
<evidence type="ECO:0000256" key="1">
    <source>
        <dbReference type="ARBA" id="ARBA00004496"/>
    </source>
</evidence>
<sequence>MAEVRISEIALELGYTSKEIIEKANEMGLKKIKAQNSAVSMEEAEAIYNYVQTGELPQKLKTKSKIHSKPKKEIEILDDEEPIKKSKKEKNNKPKAEKTVKPKKESISKKIEEQKEEDFSSIKTPEEIKNEEAKKGIKETTLKKDIKTEIKEELKSQDKDDIKITKSKNLETPKKEISKEKESESKIKKVESLASLSLKKRRGLVIVKKKDELKQEEQKEVKVKKEPTQKLNIGLDEIFSNTSSNLKKKKSPKKQPLNTKKESTTKIEILDDRDIKDVEIDDENEVVLPDLTLSAISVETQQKETKQQKVYRSAQNKFTNQETRSISRGARKKHKKPVKKDEEISISSIDIPKEIRVYEFADKLGKQPSEVISKLFMLGLMVTKNDFLDEDALEILADEFNVTINIIDEALEFDYTKDYDETKDDEKDLVLRAPVVTIMGHVDHGKTSLLDYIRNSRVATGEAGGITQHVGAYMVEKNGRKITFIDTPGHEAFTAMRERGAEVTDVVIIIVAADDGVKPQTKEAIAHAKAANVPIIIAINKMDKPTANPDLVKSGLSELGILPLDWGGEYEFVPISAKTGMGIDELLEIVLLQADILELKANPKRMAKATVIESSLKKGLGTVATIIVQNGTLNIGDNVVAGVSYGRVRAIMDDKGNHIKKLSPGECGVIIGLSEVPESGETLIGVEDEKTAKDYASKKHDYLRQKELSKSTKVSLEELGAKIAEGELKTLPVIVKADVGGSLEAIKASLEKLRNDEIKVDIIHSGVGGITQNDIGLASASENCIILGFNVRPTGDVKERAKERGVEIKTYNVIYTLLDDVKAILGGLMSPIISEEEIGQAEIRQVINVPKIGQIAGCMVTDGNITRGADIRVIRDGVVKFEGKVSSLKRFKDDVKEVAKGFECGVGIEGYNDMQVGDYIESFIKREEQATI</sequence>
<keyword evidence="5 10" id="KW-0396">Initiation factor</keyword>
<dbReference type="FunFam" id="3.40.50.300:FF:000019">
    <property type="entry name" value="Translation initiation factor IF-2"/>
    <property type="match status" value="1"/>
</dbReference>
<gene>
    <name evidence="10" type="primary">infB</name>
    <name evidence="15" type="ORF">CYJ41_00115</name>
</gene>
<dbReference type="SUPFAM" id="SSF52540">
    <property type="entry name" value="P-loop containing nucleoside triphosphate hydrolases"/>
    <property type="match status" value="1"/>
</dbReference>
<dbReference type="InterPro" id="IPR036925">
    <property type="entry name" value="TIF_IF2_dom3_sf"/>
</dbReference>
<evidence type="ECO:0000256" key="6">
    <source>
        <dbReference type="ARBA" id="ARBA00022741"/>
    </source>
</evidence>
<proteinExistence type="inferred from homology"/>
<protein>
    <recommendedName>
        <fullName evidence="3 10">Translation initiation factor IF-2</fullName>
    </recommendedName>
</protein>
<keyword evidence="6 10" id="KW-0547">Nucleotide-binding</keyword>
<dbReference type="InterPro" id="IPR004161">
    <property type="entry name" value="EFTu-like_2"/>
</dbReference>
<dbReference type="FunFam" id="2.40.30.10:FF:000008">
    <property type="entry name" value="Translation initiation factor IF-2"/>
    <property type="match status" value="1"/>
</dbReference>
<evidence type="ECO:0000256" key="10">
    <source>
        <dbReference type="HAMAP-Rule" id="MF_00100"/>
    </source>
</evidence>
<dbReference type="InterPro" id="IPR000795">
    <property type="entry name" value="T_Tr_GTP-bd_dom"/>
</dbReference>
<dbReference type="Pfam" id="PF22042">
    <property type="entry name" value="EF-G_D2"/>
    <property type="match status" value="1"/>
</dbReference>
<evidence type="ECO:0000256" key="11">
    <source>
        <dbReference type="RuleBase" id="RU000644"/>
    </source>
</evidence>
<evidence type="ECO:0000313" key="16">
    <source>
        <dbReference type="Proteomes" id="UP000234639"/>
    </source>
</evidence>
<comment type="similarity">
    <text evidence="2 10 11">Belongs to the TRAFAC class translation factor GTPase superfamily. Classic translation factor GTPase family. IF-2 subfamily.</text>
</comment>
<dbReference type="GO" id="GO:0005525">
    <property type="term" value="F:GTP binding"/>
    <property type="evidence" value="ECO:0007669"/>
    <property type="project" value="UniProtKB-KW"/>
</dbReference>
<evidence type="ECO:0000256" key="12">
    <source>
        <dbReference type="RuleBase" id="RU000645"/>
    </source>
</evidence>
<evidence type="ECO:0000256" key="13">
    <source>
        <dbReference type="SAM" id="MobiDB-lite"/>
    </source>
</evidence>
<dbReference type="Proteomes" id="UP000234639">
    <property type="component" value="Unassembled WGS sequence"/>
</dbReference>
<dbReference type="PANTHER" id="PTHR43381:SF5">
    <property type="entry name" value="TR-TYPE G DOMAIN-CONTAINING PROTEIN"/>
    <property type="match status" value="1"/>
</dbReference>
<dbReference type="InterPro" id="IPR006847">
    <property type="entry name" value="IF2_N"/>
</dbReference>
<comment type="caution">
    <text evidence="15">The sequence shown here is derived from an EMBL/GenBank/DDBJ whole genome shotgun (WGS) entry which is preliminary data.</text>
</comment>
<dbReference type="SUPFAM" id="SSF52156">
    <property type="entry name" value="Initiation factor IF2/eIF5b, domain 3"/>
    <property type="match status" value="1"/>
</dbReference>
<evidence type="ECO:0000256" key="7">
    <source>
        <dbReference type="ARBA" id="ARBA00022917"/>
    </source>
</evidence>
<feature type="compositionally biased region" description="Basic residues" evidence="13">
    <location>
        <begin position="61"/>
        <end position="70"/>
    </location>
</feature>
<dbReference type="PROSITE" id="PS01176">
    <property type="entry name" value="IF2"/>
    <property type="match status" value="1"/>
</dbReference>
<dbReference type="CDD" id="cd03702">
    <property type="entry name" value="IF2_mtIF2_II"/>
    <property type="match status" value="1"/>
</dbReference>
<dbReference type="Gene3D" id="3.40.50.10050">
    <property type="entry name" value="Translation initiation factor IF- 2, domain 3"/>
    <property type="match status" value="1"/>
</dbReference>
<keyword evidence="8 10" id="KW-0342">GTP-binding</keyword>
<dbReference type="PANTHER" id="PTHR43381">
    <property type="entry name" value="TRANSLATION INITIATION FACTOR IF-2-RELATED"/>
    <property type="match status" value="1"/>
</dbReference>
<accession>A0A2I1NBZ7</accession>
<dbReference type="InterPro" id="IPR015760">
    <property type="entry name" value="TIF_IF2"/>
</dbReference>